<dbReference type="RefSeq" id="WP_278992670.1">
    <property type="nucleotide sequence ID" value="NZ_CP157584.1"/>
</dbReference>
<accession>A0AAU7LDT5</accession>
<evidence type="ECO:0008006" key="2">
    <source>
        <dbReference type="Google" id="ProtNLM"/>
    </source>
</evidence>
<dbReference type="EMBL" id="CP157584">
    <property type="protein sequence ID" value="XBP00016.1"/>
    <property type="molecule type" value="Genomic_DNA"/>
</dbReference>
<name>A0AAU7LDT5_9BURK</name>
<gene>
    <name evidence="1" type="ORF">ABFG95_05940</name>
</gene>
<dbReference type="KEGG" id="achh:ABFG95_05940"/>
<dbReference type="AlphaFoldDB" id="A0AAU7LDT5"/>
<reference evidence="1" key="1">
    <citation type="submission" date="2024-05" db="EMBL/GenBank/DDBJ databases">
        <title>Transcriptome analysis of the degradation process of organic nitrogen by two heterotrophic nitrifying and aerobic denitrifying bacteria, Achromobacter sp. HNDS-1 and Enterobacter sp. HNDS-6.</title>
        <authorList>
            <person name="Huang Y."/>
        </authorList>
    </citation>
    <scope>NUCLEOTIDE SEQUENCE</scope>
    <source>
        <strain evidence="1">HNDS-1</strain>
    </source>
</reference>
<protein>
    <recommendedName>
        <fullName evidence="2">Phage protein</fullName>
    </recommendedName>
</protein>
<sequence>MTNHNNAAQAANENPLSDEYVNEIIQRHGYDSPEAVMARLAQWIGLHGGENGVTLLMYEAHKALSKLRGPVGREAQPAAYLTLDEEGSPTMLFFDVVEARSYCALGEEPEPLYRCPAPAAGDALTAAARDVLAERQRQISAEGWTPEQDDRYTHGDMASAAACYANQGRYHFPEPGKPGPNWPWAAEWWKPSTYRRNLEKAGALILAEIERLDRAAAITAHKRDE</sequence>
<proteinExistence type="predicted"/>
<evidence type="ECO:0000313" key="1">
    <source>
        <dbReference type="EMBL" id="XBP00016.1"/>
    </source>
</evidence>
<organism evidence="1">
    <name type="scientific">Achromobacter sp. HNDS-1</name>
    <dbReference type="NCBI Taxonomy" id="3151598"/>
    <lineage>
        <taxon>Bacteria</taxon>
        <taxon>Pseudomonadati</taxon>
        <taxon>Pseudomonadota</taxon>
        <taxon>Betaproteobacteria</taxon>
        <taxon>Burkholderiales</taxon>
        <taxon>Alcaligenaceae</taxon>
        <taxon>Achromobacter</taxon>
    </lineage>
</organism>